<sequence>MKAKLNSFPKLASFRHSEHAATVIGMVFTNISFLTYSFTDRERKYDRFHTTSTGNVQIGESPTGWYPGIWLY</sequence>
<dbReference type="Proteomes" id="UP000235965">
    <property type="component" value="Unassembled WGS sequence"/>
</dbReference>
<evidence type="ECO:0000313" key="2">
    <source>
        <dbReference type="EMBL" id="PNF40309.1"/>
    </source>
</evidence>
<keyword evidence="1" id="KW-0472">Membrane</keyword>
<gene>
    <name evidence="2" type="ORF">B7P43_G05790</name>
</gene>
<evidence type="ECO:0000256" key="1">
    <source>
        <dbReference type="SAM" id="Phobius"/>
    </source>
</evidence>
<comment type="caution">
    <text evidence="2">The sequence shown here is derived from an EMBL/GenBank/DDBJ whole genome shotgun (WGS) entry which is preliminary data.</text>
</comment>
<name>A0A2J7RHK1_9NEOP</name>
<keyword evidence="1" id="KW-0812">Transmembrane</keyword>
<keyword evidence="3" id="KW-1185">Reference proteome</keyword>
<accession>A0A2J7RHK1</accession>
<evidence type="ECO:0000313" key="3">
    <source>
        <dbReference type="Proteomes" id="UP000235965"/>
    </source>
</evidence>
<proteinExistence type="predicted"/>
<dbReference type="InParanoid" id="A0A2J7RHK1"/>
<keyword evidence="1" id="KW-1133">Transmembrane helix</keyword>
<feature type="transmembrane region" description="Helical" evidence="1">
    <location>
        <begin position="20"/>
        <end position="39"/>
    </location>
</feature>
<dbReference type="AlphaFoldDB" id="A0A2J7RHK1"/>
<reference evidence="2 3" key="1">
    <citation type="submission" date="2017-12" db="EMBL/GenBank/DDBJ databases">
        <title>Hemimetabolous genomes reveal molecular basis of termite eusociality.</title>
        <authorList>
            <person name="Harrison M.C."/>
            <person name="Jongepier E."/>
            <person name="Robertson H.M."/>
            <person name="Arning N."/>
            <person name="Bitard-Feildel T."/>
            <person name="Chao H."/>
            <person name="Childers C.P."/>
            <person name="Dinh H."/>
            <person name="Doddapaneni H."/>
            <person name="Dugan S."/>
            <person name="Gowin J."/>
            <person name="Greiner C."/>
            <person name="Han Y."/>
            <person name="Hu H."/>
            <person name="Hughes D.S.T."/>
            <person name="Huylmans A.-K."/>
            <person name="Kemena C."/>
            <person name="Kremer L.P.M."/>
            <person name="Lee S.L."/>
            <person name="Lopez-Ezquerra A."/>
            <person name="Mallet L."/>
            <person name="Monroy-Kuhn J.M."/>
            <person name="Moser A."/>
            <person name="Murali S.C."/>
            <person name="Muzny D.M."/>
            <person name="Otani S."/>
            <person name="Piulachs M.-D."/>
            <person name="Poelchau M."/>
            <person name="Qu J."/>
            <person name="Schaub F."/>
            <person name="Wada-Katsumata A."/>
            <person name="Worley K.C."/>
            <person name="Xie Q."/>
            <person name="Ylla G."/>
            <person name="Poulsen M."/>
            <person name="Gibbs R.A."/>
            <person name="Schal C."/>
            <person name="Richards S."/>
            <person name="Belles X."/>
            <person name="Korb J."/>
            <person name="Bornberg-Bauer E."/>
        </authorList>
    </citation>
    <scope>NUCLEOTIDE SEQUENCE [LARGE SCALE GENOMIC DNA]</scope>
    <source>
        <tissue evidence="2">Whole body</tissue>
    </source>
</reference>
<dbReference type="EMBL" id="NEVH01003741">
    <property type="protein sequence ID" value="PNF40309.1"/>
    <property type="molecule type" value="Genomic_DNA"/>
</dbReference>
<protein>
    <submittedName>
        <fullName evidence="2">Uncharacterized protein</fullName>
    </submittedName>
</protein>
<organism evidence="2 3">
    <name type="scientific">Cryptotermes secundus</name>
    <dbReference type="NCBI Taxonomy" id="105785"/>
    <lineage>
        <taxon>Eukaryota</taxon>
        <taxon>Metazoa</taxon>
        <taxon>Ecdysozoa</taxon>
        <taxon>Arthropoda</taxon>
        <taxon>Hexapoda</taxon>
        <taxon>Insecta</taxon>
        <taxon>Pterygota</taxon>
        <taxon>Neoptera</taxon>
        <taxon>Polyneoptera</taxon>
        <taxon>Dictyoptera</taxon>
        <taxon>Blattodea</taxon>
        <taxon>Blattoidea</taxon>
        <taxon>Termitoidae</taxon>
        <taxon>Kalotermitidae</taxon>
        <taxon>Cryptotermitinae</taxon>
        <taxon>Cryptotermes</taxon>
    </lineage>
</organism>